<dbReference type="InterPro" id="IPR006026">
    <property type="entry name" value="Peptidase_Metallo"/>
</dbReference>
<keyword evidence="8" id="KW-1185">Reference proteome</keyword>
<evidence type="ECO:0000313" key="8">
    <source>
        <dbReference type="Proteomes" id="UP001499951"/>
    </source>
</evidence>
<keyword evidence="5" id="KW-0677">Repeat</keyword>
<dbReference type="SUPFAM" id="SSF51120">
    <property type="entry name" value="beta-Roll"/>
    <property type="match status" value="1"/>
</dbReference>
<dbReference type="InterPro" id="IPR024079">
    <property type="entry name" value="MetalloPept_cat_dom_sf"/>
</dbReference>
<dbReference type="Pfam" id="PF00353">
    <property type="entry name" value="HemolysinCabind"/>
    <property type="match status" value="1"/>
</dbReference>
<dbReference type="InterPro" id="IPR013858">
    <property type="entry name" value="Peptidase_M10B_C"/>
</dbReference>
<dbReference type="InterPro" id="IPR001343">
    <property type="entry name" value="Hemolysn_Ca-bd"/>
</dbReference>
<evidence type="ECO:0000313" key="7">
    <source>
        <dbReference type="EMBL" id="GAA0580016.1"/>
    </source>
</evidence>
<comment type="caution">
    <text evidence="7">The sequence shown here is derived from an EMBL/GenBank/DDBJ whole genome shotgun (WGS) entry which is preliminary data.</text>
</comment>
<comment type="cofactor">
    <cofactor evidence="1">
        <name>Ca(2+)</name>
        <dbReference type="ChEBI" id="CHEBI:29108"/>
    </cofactor>
</comment>
<dbReference type="PANTHER" id="PTHR38340:SF1">
    <property type="entry name" value="S-LAYER PROTEIN"/>
    <property type="match status" value="1"/>
</dbReference>
<dbReference type="EMBL" id="BAAADD010000008">
    <property type="protein sequence ID" value="GAA0580016.1"/>
    <property type="molecule type" value="Genomic_DNA"/>
</dbReference>
<name>A0ABP3Q4H9_9PROT</name>
<dbReference type="InterPro" id="IPR050557">
    <property type="entry name" value="RTX_toxin/Mannuronan_C5-epim"/>
</dbReference>
<evidence type="ECO:0000256" key="3">
    <source>
        <dbReference type="ARBA" id="ARBA00009490"/>
    </source>
</evidence>
<proteinExistence type="inferred from homology"/>
<dbReference type="RefSeq" id="WP_166936973.1">
    <property type="nucleotide sequence ID" value="NZ_BAAADD010000008.1"/>
</dbReference>
<sequence>MAVTPTINDEVAFISSVASDGTLAKKSFYGWNLNTPATYSSVWTTARKWGGTSAGSSGGTIAYYFDPASLWSATEQKWFAAGLALWSAVANIKFVQTTNASQAKISFRRSNDGGSYAYSLYTPALNACTTGGKVLGTIYRGAVSIDTTGTSFGPITGFASQGGFTIENLLHEEGHVLGLGHAGPYDGSVNTMTQQYSAYDTKLYSVMSYIDPNTTSQYSSQAPVSGVNWGGHQPTTWMPLDILAIQRLYGVATTTPLDGGEVFGFHTNITGALKPFFDFTQNTKPVVTLWDKGTNNTLDLSGFTGTASVNLNPGTYSSAAGLTKNIAIAYDTKINKLVCTTGGTSVTCNNYGDTVIGGAGSDTIRGGTGNDHLSGGGGNDTFYVSTGSDALDGGAGTDTLIVSGNAADYKLTKTGSGAATLTGSGISDTLSSIEVVKFADKSLSLTSTLSSASTIDDTSSTQIGWDPASLLATQPSPVSSSKYALNDPLALPASTPLANASPLLRPGLIESPRMWHAATG</sequence>
<evidence type="ECO:0000259" key="6">
    <source>
        <dbReference type="SMART" id="SM00235"/>
    </source>
</evidence>
<dbReference type="InterPro" id="IPR018511">
    <property type="entry name" value="Hemolysin-typ_Ca-bd_CS"/>
</dbReference>
<evidence type="ECO:0000256" key="5">
    <source>
        <dbReference type="ARBA" id="ARBA00022737"/>
    </source>
</evidence>
<dbReference type="PRINTS" id="PR00313">
    <property type="entry name" value="CABNDNGRPT"/>
</dbReference>
<dbReference type="Proteomes" id="UP001499951">
    <property type="component" value="Unassembled WGS sequence"/>
</dbReference>
<evidence type="ECO:0000256" key="4">
    <source>
        <dbReference type="ARBA" id="ARBA00022525"/>
    </source>
</evidence>
<reference evidence="8" key="1">
    <citation type="journal article" date="2019" name="Int. J. Syst. Evol. Microbiol.">
        <title>The Global Catalogue of Microorganisms (GCM) 10K type strain sequencing project: providing services to taxonomists for standard genome sequencing and annotation.</title>
        <authorList>
            <consortium name="The Broad Institute Genomics Platform"/>
            <consortium name="The Broad Institute Genome Sequencing Center for Infectious Disease"/>
            <person name="Wu L."/>
            <person name="Ma J."/>
        </authorList>
    </citation>
    <scope>NUCLEOTIDE SEQUENCE [LARGE SCALE GENOMIC DNA]</scope>
    <source>
        <strain evidence="8">JCM 15089</strain>
    </source>
</reference>
<dbReference type="PANTHER" id="PTHR38340">
    <property type="entry name" value="S-LAYER PROTEIN"/>
    <property type="match status" value="1"/>
</dbReference>
<protein>
    <recommendedName>
        <fullName evidence="6">Peptidase metallopeptidase domain-containing protein</fullName>
    </recommendedName>
</protein>
<dbReference type="SUPFAM" id="SSF55486">
    <property type="entry name" value="Metalloproteases ('zincins'), catalytic domain"/>
    <property type="match status" value="1"/>
</dbReference>
<dbReference type="InterPro" id="IPR011049">
    <property type="entry name" value="Serralysin-like_metalloprot_C"/>
</dbReference>
<comment type="similarity">
    <text evidence="3">Belongs to the peptidase M10B family.</text>
</comment>
<gene>
    <name evidence="7" type="ORF">GCM10008942_31130</name>
</gene>
<keyword evidence="4" id="KW-0964">Secreted</keyword>
<dbReference type="PROSITE" id="PS00330">
    <property type="entry name" value="HEMOLYSIN_CALCIUM"/>
    <property type="match status" value="1"/>
</dbReference>
<dbReference type="Pfam" id="PF08548">
    <property type="entry name" value="Peptidase_M10_C"/>
    <property type="match status" value="1"/>
</dbReference>
<evidence type="ECO:0000256" key="2">
    <source>
        <dbReference type="ARBA" id="ARBA00004613"/>
    </source>
</evidence>
<accession>A0ABP3Q4H9</accession>
<evidence type="ECO:0000256" key="1">
    <source>
        <dbReference type="ARBA" id="ARBA00001913"/>
    </source>
</evidence>
<dbReference type="Gene3D" id="3.40.390.10">
    <property type="entry name" value="Collagenase (Catalytic Domain)"/>
    <property type="match status" value="1"/>
</dbReference>
<comment type="subcellular location">
    <subcellularLocation>
        <location evidence="2">Secreted</location>
    </subcellularLocation>
</comment>
<feature type="domain" description="Peptidase metallopeptidase" evidence="6">
    <location>
        <begin position="45"/>
        <end position="216"/>
    </location>
</feature>
<dbReference type="SMART" id="SM00235">
    <property type="entry name" value="ZnMc"/>
    <property type="match status" value="1"/>
</dbReference>
<organism evidence="7 8">
    <name type="scientific">Rhizomicrobium electricum</name>
    <dbReference type="NCBI Taxonomy" id="480070"/>
    <lineage>
        <taxon>Bacteria</taxon>
        <taxon>Pseudomonadati</taxon>
        <taxon>Pseudomonadota</taxon>
        <taxon>Alphaproteobacteria</taxon>
        <taxon>Micropepsales</taxon>
        <taxon>Micropepsaceae</taxon>
        <taxon>Rhizomicrobium</taxon>
    </lineage>
</organism>
<dbReference type="Gene3D" id="2.150.10.10">
    <property type="entry name" value="Serralysin-like metalloprotease, C-terminal"/>
    <property type="match status" value="1"/>
</dbReference>